<dbReference type="AlphaFoldDB" id="A0A1Z4VSQ8"/>
<dbReference type="EMBL" id="AP018052">
    <property type="protein sequence ID" value="BAZ94667.1"/>
    <property type="molecule type" value="Genomic_DNA"/>
</dbReference>
<feature type="transmembrane region" description="Helical" evidence="1">
    <location>
        <begin position="81"/>
        <end position="100"/>
    </location>
</feature>
<feature type="transmembrane region" description="Helical" evidence="1">
    <location>
        <begin position="16"/>
        <end position="34"/>
    </location>
</feature>
<dbReference type="InterPro" id="IPR003675">
    <property type="entry name" value="Rce1/LyrA-like_dom"/>
</dbReference>
<dbReference type="OrthoDB" id="9799666at2"/>
<dbReference type="GO" id="GO:0080120">
    <property type="term" value="P:CAAX-box protein maturation"/>
    <property type="evidence" value="ECO:0007669"/>
    <property type="project" value="UniProtKB-ARBA"/>
</dbReference>
<dbReference type="GO" id="GO:0004175">
    <property type="term" value="F:endopeptidase activity"/>
    <property type="evidence" value="ECO:0007669"/>
    <property type="project" value="UniProtKB-ARBA"/>
</dbReference>
<dbReference type="NCBIfam" id="NF033192">
    <property type="entry name" value="JDVT-CAAX"/>
    <property type="match status" value="1"/>
</dbReference>
<keyword evidence="4" id="KW-1185">Reference proteome</keyword>
<keyword evidence="3" id="KW-0645">Protease</keyword>
<feature type="domain" description="CAAX prenyl protease 2/Lysostaphin resistance protein A-like" evidence="2">
    <location>
        <begin position="46"/>
        <end position="142"/>
    </location>
</feature>
<sequence>MRSPAGLRSVLRDGHFWLAHLAAVLLWLAGLAWLRPEPDPLWPLHAVQAFVLLGLGYPVVEEVLFRGLLQGWLRERPRLRVSRFGITPANLITSLVFTALHFINHPPLAAAAVLAPSLVFGYFRDRHDSLIAPIWLHCFYNIGYFWLFAA</sequence>
<accession>A0A1Z4VSQ8</accession>
<keyword evidence="3" id="KW-0378">Hydrolase</keyword>
<evidence type="ECO:0000256" key="1">
    <source>
        <dbReference type="SAM" id="Phobius"/>
    </source>
</evidence>
<proteinExistence type="predicted"/>
<keyword evidence="1" id="KW-0472">Membrane</keyword>
<dbReference type="Pfam" id="PF02517">
    <property type="entry name" value="Rce1-like"/>
    <property type="match status" value="1"/>
</dbReference>
<evidence type="ECO:0000313" key="4">
    <source>
        <dbReference type="Proteomes" id="UP000218765"/>
    </source>
</evidence>
<protein>
    <submittedName>
        <fullName evidence="3">Metal-dependent membrane protease</fullName>
    </submittedName>
</protein>
<name>A0A1Z4VSQ8_9GAMM</name>
<keyword evidence="1" id="KW-1133">Transmembrane helix</keyword>
<reference evidence="3 4" key="1">
    <citation type="submission" date="2017-05" db="EMBL/GenBank/DDBJ databases">
        <title>Thiocyanate degradation by Thiohalobacter thiocyanaticus FOKN1.</title>
        <authorList>
            <person name="Oshiki M."/>
            <person name="Fukushima T."/>
            <person name="Kawano S."/>
            <person name="Nakagawa J."/>
        </authorList>
    </citation>
    <scope>NUCLEOTIDE SEQUENCE [LARGE SCALE GENOMIC DNA]</scope>
    <source>
        <strain evidence="3 4">FOKN1</strain>
    </source>
</reference>
<gene>
    <name evidence="3" type="ORF">FOKN1_2293</name>
</gene>
<dbReference type="GO" id="GO:0006508">
    <property type="term" value="P:proteolysis"/>
    <property type="evidence" value="ECO:0007669"/>
    <property type="project" value="UniProtKB-KW"/>
</dbReference>
<dbReference type="Proteomes" id="UP000218765">
    <property type="component" value="Chromosome"/>
</dbReference>
<evidence type="ECO:0000313" key="3">
    <source>
        <dbReference type="EMBL" id="BAZ94667.1"/>
    </source>
</evidence>
<dbReference type="KEGG" id="ttc:FOKN1_2293"/>
<evidence type="ECO:0000259" key="2">
    <source>
        <dbReference type="Pfam" id="PF02517"/>
    </source>
</evidence>
<keyword evidence="1" id="KW-0812">Transmembrane</keyword>
<organism evidence="3 4">
    <name type="scientific">Thiohalobacter thiocyanaticus</name>
    <dbReference type="NCBI Taxonomy" id="585455"/>
    <lineage>
        <taxon>Bacteria</taxon>
        <taxon>Pseudomonadati</taxon>
        <taxon>Pseudomonadota</taxon>
        <taxon>Gammaproteobacteria</taxon>
        <taxon>Thiohalobacterales</taxon>
        <taxon>Thiohalobacteraceae</taxon>
        <taxon>Thiohalobacter</taxon>
    </lineage>
</organism>
<feature type="transmembrane region" description="Helical" evidence="1">
    <location>
        <begin position="40"/>
        <end position="60"/>
    </location>
</feature>
<dbReference type="RefSeq" id="WP_096366736.1">
    <property type="nucleotide sequence ID" value="NZ_AP018052.1"/>
</dbReference>
<feature type="transmembrane region" description="Helical" evidence="1">
    <location>
        <begin position="130"/>
        <end position="149"/>
    </location>
</feature>